<keyword evidence="6" id="KW-1185">Reference proteome</keyword>
<comment type="caution">
    <text evidence="5">The sequence shown here is derived from an EMBL/GenBank/DDBJ whole genome shotgun (WGS) entry which is preliminary data.</text>
</comment>
<dbReference type="EMBL" id="JBEPMK010000004">
    <property type="protein sequence ID" value="MET3644580.1"/>
    <property type="molecule type" value="Genomic_DNA"/>
</dbReference>
<dbReference type="InterPro" id="IPR036390">
    <property type="entry name" value="WH_DNA-bd_sf"/>
</dbReference>
<gene>
    <name evidence="5" type="ORF">ABID27_001207</name>
</gene>
<dbReference type="RefSeq" id="WP_253365291.1">
    <property type="nucleotide sequence ID" value="NZ_JALJXU010000005.1"/>
</dbReference>
<evidence type="ECO:0000256" key="3">
    <source>
        <dbReference type="ARBA" id="ARBA00023163"/>
    </source>
</evidence>
<evidence type="ECO:0000256" key="1">
    <source>
        <dbReference type="ARBA" id="ARBA00023015"/>
    </source>
</evidence>
<keyword evidence="2" id="KW-0238">DNA-binding</keyword>
<dbReference type="SUPFAM" id="SSF46785">
    <property type="entry name" value="Winged helix' DNA-binding domain"/>
    <property type="match status" value="1"/>
</dbReference>
<reference evidence="5 6" key="1">
    <citation type="submission" date="2024-06" db="EMBL/GenBank/DDBJ databases">
        <title>Genomic Encyclopedia of Type Strains, Phase IV (KMG-IV): sequencing the most valuable type-strain genomes for metagenomic binning, comparative biology and taxonomic classification.</title>
        <authorList>
            <person name="Goeker M."/>
        </authorList>
    </citation>
    <scope>NUCLEOTIDE SEQUENCE [LARGE SCALE GENOMIC DNA]</scope>
    <source>
        <strain evidence="5 6">DSM 15349</strain>
    </source>
</reference>
<evidence type="ECO:0000259" key="4">
    <source>
        <dbReference type="PROSITE" id="PS50987"/>
    </source>
</evidence>
<dbReference type="Pfam" id="PF01022">
    <property type="entry name" value="HTH_5"/>
    <property type="match status" value="1"/>
</dbReference>
<dbReference type="Proteomes" id="UP001549055">
    <property type="component" value="Unassembled WGS sequence"/>
</dbReference>
<dbReference type="PROSITE" id="PS50987">
    <property type="entry name" value="HTH_ARSR_2"/>
    <property type="match status" value="1"/>
</dbReference>
<keyword evidence="3" id="KW-0804">Transcription</keyword>
<dbReference type="PRINTS" id="PR00778">
    <property type="entry name" value="HTHARSR"/>
</dbReference>
<evidence type="ECO:0000256" key="2">
    <source>
        <dbReference type="ARBA" id="ARBA00023125"/>
    </source>
</evidence>
<dbReference type="Gene3D" id="1.10.10.10">
    <property type="entry name" value="Winged helix-like DNA-binding domain superfamily/Winged helix DNA-binding domain"/>
    <property type="match status" value="1"/>
</dbReference>
<dbReference type="CDD" id="cd00090">
    <property type="entry name" value="HTH_ARSR"/>
    <property type="match status" value="1"/>
</dbReference>
<dbReference type="InterPro" id="IPR036388">
    <property type="entry name" value="WH-like_DNA-bd_sf"/>
</dbReference>
<dbReference type="NCBIfam" id="NF033788">
    <property type="entry name" value="HTH_metalloreg"/>
    <property type="match status" value="1"/>
</dbReference>
<dbReference type="InterPro" id="IPR011991">
    <property type="entry name" value="ArsR-like_HTH"/>
</dbReference>
<organism evidence="5 6">
    <name type="scientific">Streptococcus gallinaceus</name>
    <dbReference type="NCBI Taxonomy" id="165758"/>
    <lineage>
        <taxon>Bacteria</taxon>
        <taxon>Bacillati</taxon>
        <taxon>Bacillota</taxon>
        <taxon>Bacilli</taxon>
        <taxon>Lactobacillales</taxon>
        <taxon>Streptococcaceae</taxon>
        <taxon>Streptococcus</taxon>
    </lineage>
</organism>
<dbReference type="InterPro" id="IPR001845">
    <property type="entry name" value="HTH_ArsR_DNA-bd_dom"/>
</dbReference>
<name>A0ABV2JKX2_9STRE</name>
<dbReference type="PANTHER" id="PTHR43132">
    <property type="entry name" value="ARSENICAL RESISTANCE OPERON REPRESSOR ARSR-RELATED"/>
    <property type="match status" value="1"/>
</dbReference>
<protein>
    <submittedName>
        <fullName evidence="5">ArsR family transcriptional regulator</fullName>
    </submittedName>
</protein>
<accession>A0ABV2JKX2</accession>
<dbReference type="InterPro" id="IPR051011">
    <property type="entry name" value="Metal_resp_trans_reg"/>
</dbReference>
<sequence>MSYQDDMQSLERTAQLFKVLGDQTRLKILYLLSKRGSLKVEDIIYELGMEQSAVSHQLSKLRKNHIVKGQKMGKYVVYQMVDEHVRHMFELALAHSQEEE</sequence>
<evidence type="ECO:0000313" key="5">
    <source>
        <dbReference type="EMBL" id="MET3644580.1"/>
    </source>
</evidence>
<proteinExistence type="predicted"/>
<dbReference type="SMART" id="SM00418">
    <property type="entry name" value="HTH_ARSR"/>
    <property type="match status" value="1"/>
</dbReference>
<keyword evidence="1" id="KW-0805">Transcription regulation</keyword>
<dbReference type="PANTHER" id="PTHR43132:SF6">
    <property type="entry name" value="HTH-TYPE TRANSCRIPTIONAL REPRESSOR CZRA"/>
    <property type="match status" value="1"/>
</dbReference>
<feature type="domain" description="HTH arsR-type" evidence="4">
    <location>
        <begin position="5"/>
        <end position="100"/>
    </location>
</feature>
<evidence type="ECO:0000313" key="6">
    <source>
        <dbReference type="Proteomes" id="UP001549055"/>
    </source>
</evidence>